<evidence type="ECO:0000256" key="2">
    <source>
        <dbReference type="ARBA" id="ARBA00022741"/>
    </source>
</evidence>
<dbReference type="Gene3D" id="3.40.50.300">
    <property type="entry name" value="P-loop containing nucleotide triphosphate hydrolases"/>
    <property type="match status" value="1"/>
</dbReference>
<dbReference type="InterPro" id="IPR001208">
    <property type="entry name" value="MCM_dom"/>
</dbReference>
<keyword evidence="6" id="KW-0645">Protease</keyword>
<dbReference type="InterPro" id="IPR027417">
    <property type="entry name" value="P-loop_NTPase"/>
</dbReference>
<dbReference type="EMBL" id="BNCF01000002">
    <property type="protein sequence ID" value="GHE27791.1"/>
    <property type="molecule type" value="Genomic_DNA"/>
</dbReference>
<feature type="region of interest" description="Disordered" evidence="4">
    <location>
        <begin position="495"/>
        <end position="522"/>
    </location>
</feature>
<sequence>MNLAIVHSRARAGVRAPEVRVEVHLSGGLPRMSIVGLPEAAVREAKDRVRAAIVCSQFEFPARVITVNLAPADLPKDGGRFDLPIALGILAASGQIPLEAVRGREFLGELALTGELRAVDGALPAALAAADAGRALVLPAANGPEAALSSAVEAYTARTLLDVCGMLDGRNALPRAQPLPARRMPGPDLADVRGQAQARRALEIAAAGGHHLLLVGPPGCGKTLLASRLPGLLPEASEAEALETAAIASISGRGLDPARWRERPFRAPHHTASAVALVGGGAEPRPGEISLAHNGVLFLDELPEWSRATLEVLREPLESGVVTVSRAARACEFPARFQLVAAMNPCPCGWAGDPSGRCRCTREAIERYRGRISGPLLDRIDLHVDVPRLPPAELRPDAPPGESSAAVRERVLAARARQHARAGGLNAGLDQSATFAHCRLSPSDQALLERAVDALQLTARSMQRILRVARTIADLAGSERIATAHLTEAIGFRRAGASGEAGPARRGRPEADAALDAAGARR</sequence>
<dbReference type="Gene3D" id="3.30.230.10">
    <property type="match status" value="1"/>
</dbReference>
<keyword evidence="3" id="KW-0067">ATP-binding</keyword>
<comment type="caution">
    <text evidence="6">The sequence shown here is derived from an EMBL/GenBank/DDBJ whole genome shotgun (WGS) entry which is preliminary data.</text>
</comment>
<keyword evidence="7" id="KW-1185">Reference proteome</keyword>
<dbReference type="InterPro" id="IPR000523">
    <property type="entry name" value="Mg_chelatse_chII-like_cat_dom"/>
</dbReference>
<dbReference type="SUPFAM" id="SSF52540">
    <property type="entry name" value="P-loop containing nucleoside triphosphate hydrolases"/>
    <property type="match status" value="1"/>
</dbReference>
<proteinExistence type="inferred from homology"/>
<reference evidence="6" key="2">
    <citation type="submission" date="2020-09" db="EMBL/GenBank/DDBJ databases">
        <authorList>
            <person name="Sun Q."/>
            <person name="Kim S."/>
        </authorList>
    </citation>
    <scope>NUCLEOTIDE SEQUENCE</scope>
    <source>
        <strain evidence="6">KCTC 32020</strain>
    </source>
</reference>
<feature type="domain" description="AAA+ ATPase" evidence="5">
    <location>
        <begin position="208"/>
        <end position="390"/>
    </location>
</feature>
<dbReference type="InterPro" id="IPR003593">
    <property type="entry name" value="AAA+_ATPase"/>
</dbReference>
<accession>A0A918YWM7</accession>
<evidence type="ECO:0000313" key="6">
    <source>
        <dbReference type="EMBL" id="GHE27791.1"/>
    </source>
</evidence>
<dbReference type="RefSeq" id="WP_146472027.1">
    <property type="nucleotide sequence ID" value="NZ_BNCF01000002.1"/>
</dbReference>
<dbReference type="NCBIfam" id="NF007365">
    <property type="entry name" value="PRK09862.1"/>
    <property type="match status" value="1"/>
</dbReference>
<dbReference type="GO" id="GO:0005524">
    <property type="term" value="F:ATP binding"/>
    <property type="evidence" value="ECO:0007669"/>
    <property type="project" value="UniProtKB-KW"/>
</dbReference>
<dbReference type="GO" id="GO:0003677">
    <property type="term" value="F:DNA binding"/>
    <property type="evidence" value="ECO:0007669"/>
    <property type="project" value="InterPro"/>
</dbReference>
<dbReference type="InterPro" id="IPR020568">
    <property type="entry name" value="Ribosomal_Su5_D2-typ_SF"/>
</dbReference>
<dbReference type="SUPFAM" id="SSF54211">
    <property type="entry name" value="Ribosomal protein S5 domain 2-like"/>
    <property type="match status" value="1"/>
</dbReference>
<dbReference type="OrthoDB" id="9813147at2"/>
<keyword evidence="2" id="KW-0547">Nucleotide-binding</keyword>
<dbReference type="Proteomes" id="UP000636453">
    <property type="component" value="Unassembled WGS sequence"/>
</dbReference>
<evidence type="ECO:0000313" key="7">
    <source>
        <dbReference type="Proteomes" id="UP000636453"/>
    </source>
</evidence>
<dbReference type="InterPro" id="IPR004482">
    <property type="entry name" value="Mg_chelat-rel"/>
</dbReference>
<name>A0A918YWM7_9GAMM</name>
<dbReference type="AlphaFoldDB" id="A0A918YWM7"/>
<evidence type="ECO:0000256" key="3">
    <source>
        <dbReference type="ARBA" id="ARBA00022840"/>
    </source>
</evidence>
<evidence type="ECO:0000259" key="5">
    <source>
        <dbReference type="SMART" id="SM00382"/>
    </source>
</evidence>
<gene>
    <name evidence="6" type="primary">comM</name>
    <name evidence="6" type="ORF">GCM10007167_06630</name>
</gene>
<comment type="similarity">
    <text evidence="1">Belongs to the Mg-chelatase subunits D/I family. ComM subfamily.</text>
</comment>
<dbReference type="PRINTS" id="PR01657">
    <property type="entry name" value="MCMFAMILY"/>
</dbReference>
<dbReference type="InterPro" id="IPR045006">
    <property type="entry name" value="CHLI-like"/>
</dbReference>
<reference evidence="6" key="1">
    <citation type="journal article" date="2014" name="Int. J. Syst. Evol. Microbiol.">
        <title>Complete genome sequence of Corynebacterium casei LMG S-19264T (=DSM 44701T), isolated from a smear-ripened cheese.</title>
        <authorList>
            <consortium name="US DOE Joint Genome Institute (JGI-PGF)"/>
            <person name="Walter F."/>
            <person name="Albersmeier A."/>
            <person name="Kalinowski J."/>
            <person name="Ruckert C."/>
        </authorList>
    </citation>
    <scope>NUCLEOTIDE SEQUENCE</scope>
    <source>
        <strain evidence="6">KCTC 32020</strain>
    </source>
</reference>
<dbReference type="GO" id="GO:0008233">
    <property type="term" value="F:peptidase activity"/>
    <property type="evidence" value="ECO:0007669"/>
    <property type="project" value="UniProtKB-KW"/>
</dbReference>
<protein>
    <submittedName>
        <fullName evidence="6">ATP-dependent protease</fullName>
    </submittedName>
</protein>
<dbReference type="GO" id="GO:0006508">
    <property type="term" value="P:proteolysis"/>
    <property type="evidence" value="ECO:0007669"/>
    <property type="project" value="UniProtKB-KW"/>
</dbReference>
<organism evidence="6 7">
    <name type="scientific">Vulcaniibacterium thermophilum</name>
    <dbReference type="NCBI Taxonomy" id="1169913"/>
    <lineage>
        <taxon>Bacteria</taxon>
        <taxon>Pseudomonadati</taxon>
        <taxon>Pseudomonadota</taxon>
        <taxon>Gammaproteobacteria</taxon>
        <taxon>Lysobacterales</taxon>
        <taxon>Lysobacteraceae</taxon>
        <taxon>Vulcaniibacterium</taxon>
    </lineage>
</organism>
<dbReference type="InterPro" id="IPR014721">
    <property type="entry name" value="Ribsml_uS5_D2-typ_fold_subgr"/>
</dbReference>
<dbReference type="NCBIfam" id="TIGR00368">
    <property type="entry name" value="YifB family Mg chelatase-like AAA ATPase"/>
    <property type="match status" value="1"/>
</dbReference>
<feature type="compositionally biased region" description="Low complexity" evidence="4">
    <location>
        <begin position="512"/>
        <end position="522"/>
    </location>
</feature>
<evidence type="ECO:0000256" key="1">
    <source>
        <dbReference type="ARBA" id="ARBA00006354"/>
    </source>
</evidence>
<dbReference type="PANTHER" id="PTHR32039:SF7">
    <property type="entry name" value="COMPETENCE PROTEIN COMM"/>
    <property type="match status" value="1"/>
</dbReference>
<evidence type="ECO:0000256" key="4">
    <source>
        <dbReference type="SAM" id="MobiDB-lite"/>
    </source>
</evidence>
<dbReference type="PANTHER" id="PTHR32039">
    <property type="entry name" value="MAGNESIUM-CHELATASE SUBUNIT CHLI"/>
    <property type="match status" value="1"/>
</dbReference>
<dbReference type="SMART" id="SM00382">
    <property type="entry name" value="AAA"/>
    <property type="match status" value="1"/>
</dbReference>
<dbReference type="Pfam" id="PF01078">
    <property type="entry name" value="Mg_chelatase"/>
    <property type="match status" value="1"/>
</dbReference>
<dbReference type="InterPro" id="IPR025158">
    <property type="entry name" value="Mg_chelat-rel_C"/>
</dbReference>
<dbReference type="Pfam" id="PF13335">
    <property type="entry name" value="Mg_chelatase_C"/>
    <property type="match status" value="1"/>
</dbReference>
<dbReference type="Pfam" id="PF13541">
    <property type="entry name" value="ChlI"/>
    <property type="match status" value="1"/>
</dbReference>
<keyword evidence="6" id="KW-0378">Hydrolase</keyword>